<feature type="region of interest" description="Disordered" evidence="2">
    <location>
        <begin position="184"/>
        <end position="207"/>
    </location>
</feature>
<feature type="coiled-coil region" evidence="1">
    <location>
        <begin position="100"/>
        <end position="127"/>
    </location>
</feature>
<evidence type="ECO:0000256" key="1">
    <source>
        <dbReference type="SAM" id="Coils"/>
    </source>
</evidence>
<dbReference type="Proteomes" id="UP001652661">
    <property type="component" value="Chromosome 3R"/>
</dbReference>
<organism evidence="3 4">
    <name type="scientific">Drosophila kikkawai</name>
    <name type="common">Fruit fly</name>
    <dbReference type="NCBI Taxonomy" id="30033"/>
    <lineage>
        <taxon>Eukaryota</taxon>
        <taxon>Metazoa</taxon>
        <taxon>Ecdysozoa</taxon>
        <taxon>Arthropoda</taxon>
        <taxon>Hexapoda</taxon>
        <taxon>Insecta</taxon>
        <taxon>Pterygota</taxon>
        <taxon>Neoptera</taxon>
        <taxon>Endopterygota</taxon>
        <taxon>Diptera</taxon>
        <taxon>Brachycera</taxon>
        <taxon>Muscomorpha</taxon>
        <taxon>Ephydroidea</taxon>
        <taxon>Drosophilidae</taxon>
        <taxon>Drosophila</taxon>
        <taxon>Sophophora</taxon>
    </lineage>
</organism>
<dbReference type="RefSeq" id="XP_017020402.1">
    <property type="nucleotide sequence ID" value="XM_017164913.3"/>
</dbReference>
<feature type="compositionally biased region" description="Polar residues" evidence="2">
    <location>
        <begin position="198"/>
        <end position="207"/>
    </location>
</feature>
<dbReference type="GeneID" id="108073349"/>
<sequence length="207" mass="24281">MSYRGGNIDDYLLSCQLLQRSCKSTDELIRRNSDLEDSLKLMTPTLARNSAASIVEEVTQDVKLKMDRIKEELNEREKFIVSMKEQLHLEVPKPDPDRPNNRLRQKYKEALRKDEKLEAEVQRSLTEVNVDMEKHAALLKQLHSTQVIEYLLMQDQIKESFKRDMDKLMKKFDAEMTRFRKDNSEVLAHKQVKEKNDSSSNSSTHQP</sequence>
<reference evidence="4" key="1">
    <citation type="submission" date="2025-08" db="UniProtKB">
        <authorList>
            <consortium name="RefSeq"/>
        </authorList>
    </citation>
    <scope>IDENTIFICATION</scope>
    <source>
        <strain evidence="4">14028-0561.14</strain>
        <tissue evidence="4">Whole fly</tissue>
    </source>
</reference>
<evidence type="ECO:0000256" key="2">
    <source>
        <dbReference type="SAM" id="MobiDB-lite"/>
    </source>
</evidence>
<evidence type="ECO:0000313" key="4">
    <source>
        <dbReference type="RefSeq" id="XP_017020402.1"/>
    </source>
</evidence>
<feature type="compositionally biased region" description="Basic and acidic residues" evidence="2">
    <location>
        <begin position="184"/>
        <end position="197"/>
    </location>
</feature>
<dbReference type="AlphaFoldDB" id="A0A6P4HW15"/>
<accession>A0A6P4HW15</accession>
<proteinExistence type="predicted"/>
<keyword evidence="1" id="KW-0175">Coiled coil</keyword>
<gene>
    <name evidence="4" type="primary">LOC108073349</name>
</gene>
<protein>
    <submittedName>
        <fullName evidence="4">Uncharacterized protein</fullName>
    </submittedName>
</protein>
<evidence type="ECO:0000313" key="3">
    <source>
        <dbReference type="Proteomes" id="UP001652661"/>
    </source>
</evidence>
<keyword evidence="3" id="KW-1185">Reference proteome</keyword>
<dbReference type="OrthoDB" id="7867672at2759"/>
<name>A0A6P4HW15_DROKI</name>